<organism evidence="6 7">
    <name type="scientific">Longicatena caecimuris</name>
    <dbReference type="NCBI Taxonomy" id="1796635"/>
    <lineage>
        <taxon>Bacteria</taxon>
        <taxon>Bacillati</taxon>
        <taxon>Bacillota</taxon>
        <taxon>Erysipelotrichia</taxon>
        <taxon>Erysipelotrichales</taxon>
        <taxon>Erysipelotrichaceae</taxon>
        <taxon>Longicatena</taxon>
    </lineage>
</organism>
<dbReference type="InterPro" id="IPR003593">
    <property type="entry name" value="AAA+_ATPase"/>
</dbReference>
<dbReference type="InterPro" id="IPR003439">
    <property type="entry name" value="ABC_transporter-like_ATP-bd"/>
</dbReference>
<proteinExistence type="inferred from homology"/>
<evidence type="ECO:0000256" key="4">
    <source>
        <dbReference type="ARBA" id="ARBA00022840"/>
    </source>
</evidence>
<dbReference type="PANTHER" id="PTHR42711">
    <property type="entry name" value="ABC TRANSPORTER ATP-BINDING PROTEIN"/>
    <property type="match status" value="1"/>
</dbReference>
<sequence>MKAIEISHMTCDYGHGKGIFDISFTIDEGEVFGFLGPNGAGKTTTIRHLLGFIFAKEGNCSILGMDCGKQAATIQKKLGYIPGEINLWEEMSGMQFLKFMAKFRGMKDMGRCEELMERFELDPSGRIKKMSKGMKQKVGIVAAFMHDPQILILDEPSSGLDPLMQNVFVDLIQEEKMKGKSILMSSHMFEEVERTCDRIGIIKDGHIVCVEDAQTLRQSKKRRYQIRFANINEVVRFQQEGFYITAMHKHMVEVEIHKNLAKLIQTLSHYEVEDIDVTHQSLEEIFMQYYGGEHHGE</sequence>
<dbReference type="Gene3D" id="3.40.50.300">
    <property type="entry name" value="P-loop containing nucleotide triphosphate hydrolases"/>
    <property type="match status" value="1"/>
</dbReference>
<dbReference type="SMART" id="SM00382">
    <property type="entry name" value="AAA"/>
    <property type="match status" value="1"/>
</dbReference>
<dbReference type="RefSeq" id="WP_132223201.1">
    <property type="nucleotide sequence ID" value="NZ_JANKBG010000001.1"/>
</dbReference>
<keyword evidence="7" id="KW-1185">Reference proteome</keyword>
<dbReference type="InterPro" id="IPR017871">
    <property type="entry name" value="ABC_transporter-like_CS"/>
</dbReference>
<keyword evidence="2" id="KW-0813">Transport</keyword>
<evidence type="ECO:0000256" key="1">
    <source>
        <dbReference type="ARBA" id="ARBA00005417"/>
    </source>
</evidence>
<keyword evidence="4 6" id="KW-0067">ATP-binding</keyword>
<dbReference type="PANTHER" id="PTHR42711:SF5">
    <property type="entry name" value="ABC TRANSPORTER ATP-BINDING PROTEIN NATA"/>
    <property type="match status" value="1"/>
</dbReference>
<evidence type="ECO:0000313" key="7">
    <source>
        <dbReference type="Proteomes" id="UP000295773"/>
    </source>
</evidence>
<evidence type="ECO:0000259" key="5">
    <source>
        <dbReference type="PROSITE" id="PS50893"/>
    </source>
</evidence>
<accession>A0A4R3TLR5</accession>
<dbReference type="Proteomes" id="UP000295773">
    <property type="component" value="Unassembled WGS sequence"/>
</dbReference>
<dbReference type="GO" id="GO:0005524">
    <property type="term" value="F:ATP binding"/>
    <property type="evidence" value="ECO:0007669"/>
    <property type="project" value="UniProtKB-KW"/>
</dbReference>
<evidence type="ECO:0000256" key="3">
    <source>
        <dbReference type="ARBA" id="ARBA00022741"/>
    </source>
</evidence>
<dbReference type="CDD" id="cd03230">
    <property type="entry name" value="ABC_DR_subfamily_A"/>
    <property type="match status" value="1"/>
</dbReference>
<dbReference type="PROSITE" id="PS00211">
    <property type="entry name" value="ABC_TRANSPORTER_1"/>
    <property type="match status" value="1"/>
</dbReference>
<dbReference type="SUPFAM" id="SSF52540">
    <property type="entry name" value="P-loop containing nucleoside triphosphate hydrolases"/>
    <property type="match status" value="1"/>
</dbReference>
<gene>
    <name evidence="6" type="ORF">EDD61_10190</name>
</gene>
<name>A0A4R3TLR5_9FIRM</name>
<evidence type="ECO:0000256" key="2">
    <source>
        <dbReference type="ARBA" id="ARBA00022448"/>
    </source>
</evidence>
<evidence type="ECO:0000313" key="6">
    <source>
        <dbReference type="EMBL" id="TCU63439.1"/>
    </source>
</evidence>
<dbReference type="InterPro" id="IPR027417">
    <property type="entry name" value="P-loop_NTPase"/>
</dbReference>
<protein>
    <submittedName>
        <fullName evidence="6">ABC-2 type transport system ATP-binding protein</fullName>
    </submittedName>
</protein>
<dbReference type="InterPro" id="IPR050763">
    <property type="entry name" value="ABC_transporter_ATP-binding"/>
</dbReference>
<dbReference type="EMBL" id="SMBP01000001">
    <property type="protein sequence ID" value="TCU63439.1"/>
    <property type="molecule type" value="Genomic_DNA"/>
</dbReference>
<feature type="domain" description="ABC transporter" evidence="5">
    <location>
        <begin position="1"/>
        <end position="229"/>
    </location>
</feature>
<reference evidence="6 7" key="1">
    <citation type="submission" date="2019-03" db="EMBL/GenBank/DDBJ databases">
        <title>Genomic Encyclopedia of Type Strains, Phase IV (KMG-IV): sequencing the most valuable type-strain genomes for metagenomic binning, comparative biology and taxonomic classification.</title>
        <authorList>
            <person name="Goeker M."/>
        </authorList>
    </citation>
    <scope>NUCLEOTIDE SEQUENCE [LARGE SCALE GENOMIC DNA]</scope>
    <source>
        <strain evidence="6 7">DSM 29481</strain>
    </source>
</reference>
<dbReference type="PROSITE" id="PS50893">
    <property type="entry name" value="ABC_TRANSPORTER_2"/>
    <property type="match status" value="1"/>
</dbReference>
<comment type="similarity">
    <text evidence="1">Belongs to the ABC transporter superfamily.</text>
</comment>
<comment type="caution">
    <text evidence="6">The sequence shown here is derived from an EMBL/GenBank/DDBJ whole genome shotgun (WGS) entry which is preliminary data.</text>
</comment>
<keyword evidence="3" id="KW-0547">Nucleotide-binding</keyword>
<dbReference type="Pfam" id="PF00005">
    <property type="entry name" value="ABC_tran"/>
    <property type="match status" value="1"/>
</dbReference>
<dbReference type="AlphaFoldDB" id="A0A4R3TLR5"/>
<dbReference type="GO" id="GO:0016887">
    <property type="term" value="F:ATP hydrolysis activity"/>
    <property type="evidence" value="ECO:0007669"/>
    <property type="project" value="InterPro"/>
</dbReference>